<feature type="chain" id="PRO_5047378638" evidence="1">
    <location>
        <begin position="30"/>
        <end position="179"/>
    </location>
</feature>
<evidence type="ECO:0000256" key="1">
    <source>
        <dbReference type="SAM" id="SignalP"/>
    </source>
</evidence>
<dbReference type="Pfam" id="PF08239">
    <property type="entry name" value="SH3_3"/>
    <property type="match status" value="2"/>
</dbReference>
<protein>
    <submittedName>
        <fullName evidence="3">SH3 domain-containing protein</fullName>
    </submittedName>
</protein>
<feature type="signal peptide" evidence="1">
    <location>
        <begin position="1"/>
        <end position="29"/>
    </location>
</feature>
<dbReference type="Gene3D" id="2.30.30.40">
    <property type="entry name" value="SH3 Domains"/>
    <property type="match status" value="2"/>
</dbReference>
<dbReference type="InterPro" id="IPR052354">
    <property type="entry name" value="Cell_Wall_Dynamics_Protein"/>
</dbReference>
<feature type="domain" description="SH3b" evidence="2">
    <location>
        <begin position="45"/>
        <end position="115"/>
    </location>
</feature>
<dbReference type="PANTHER" id="PTHR34408:SF1">
    <property type="entry name" value="GLYCOSYL HYDROLASE FAMILY 19 DOMAIN-CONTAINING PROTEIN HI_1415"/>
    <property type="match status" value="1"/>
</dbReference>
<keyword evidence="4" id="KW-1185">Reference proteome</keyword>
<proteinExistence type="predicted"/>
<dbReference type="Proteomes" id="UP001442494">
    <property type="component" value="Unassembled WGS sequence"/>
</dbReference>
<dbReference type="EMBL" id="JAMPKK010000064">
    <property type="protein sequence ID" value="MEP0867269.1"/>
    <property type="molecule type" value="Genomic_DNA"/>
</dbReference>
<gene>
    <name evidence="3" type="ORF">NDI37_22725</name>
</gene>
<accession>A0ABV0JUY5</accession>
<evidence type="ECO:0000313" key="3">
    <source>
        <dbReference type="EMBL" id="MEP0867269.1"/>
    </source>
</evidence>
<reference evidence="3 4" key="1">
    <citation type="submission" date="2022-04" db="EMBL/GenBank/DDBJ databases">
        <title>Positive selection, recombination, and allopatry shape intraspecific diversity of widespread and dominant cyanobacteria.</title>
        <authorList>
            <person name="Wei J."/>
            <person name="Shu W."/>
            <person name="Hu C."/>
        </authorList>
    </citation>
    <scope>NUCLEOTIDE SEQUENCE [LARGE SCALE GENOMIC DNA]</scope>
    <source>
        <strain evidence="3 4">GB2-A5</strain>
    </source>
</reference>
<dbReference type="PANTHER" id="PTHR34408">
    <property type="entry name" value="FAMILY PROTEIN, PUTATIVE-RELATED"/>
    <property type="match status" value="1"/>
</dbReference>
<dbReference type="PROSITE" id="PS51781">
    <property type="entry name" value="SH3B"/>
    <property type="match status" value="1"/>
</dbReference>
<dbReference type="SMART" id="SM00287">
    <property type="entry name" value="SH3b"/>
    <property type="match status" value="2"/>
</dbReference>
<comment type="caution">
    <text evidence="3">The sequence shown here is derived from an EMBL/GenBank/DDBJ whole genome shotgun (WGS) entry which is preliminary data.</text>
</comment>
<evidence type="ECO:0000259" key="2">
    <source>
        <dbReference type="PROSITE" id="PS51781"/>
    </source>
</evidence>
<keyword evidence="1" id="KW-0732">Signal</keyword>
<name>A0ABV0JUY5_9CYAN</name>
<evidence type="ECO:0000313" key="4">
    <source>
        <dbReference type="Proteomes" id="UP001442494"/>
    </source>
</evidence>
<dbReference type="RefSeq" id="WP_190419993.1">
    <property type="nucleotide sequence ID" value="NZ_JAMPKK010000064.1"/>
</dbReference>
<organism evidence="3 4">
    <name type="scientific">Funiculus sociatus GB2-A5</name>
    <dbReference type="NCBI Taxonomy" id="2933946"/>
    <lineage>
        <taxon>Bacteria</taxon>
        <taxon>Bacillati</taxon>
        <taxon>Cyanobacteriota</taxon>
        <taxon>Cyanophyceae</taxon>
        <taxon>Coleofasciculales</taxon>
        <taxon>Coleofasciculaceae</taxon>
        <taxon>Funiculus</taxon>
    </lineage>
</organism>
<sequence>MAKKTRKTASKLVAGLALGSISWIINTGAANLSVLAQPANEKKCDISAIVIDKDPQGLNVRSGPGTSSRILGKIPTYESVDIIASSGNWVKIRKDYSDGFRGTGWVFLPMLGTATRGYETNGVNLYASPSQQSRKIGRVPRRTDVKLLGCQGQWAQIEYRGVKGWLKSDDQCGVGTTCS</sequence>
<dbReference type="InterPro" id="IPR003646">
    <property type="entry name" value="SH3-like_bac-type"/>
</dbReference>